<dbReference type="Proteomes" id="UP000238823">
    <property type="component" value="Unassembled WGS sequence"/>
</dbReference>
<protein>
    <submittedName>
        <fullName evidence="2">Uncharacterized protein</fullName>
    </submittedName>
</protein>
<feature type="region of interest" description="Disordered" evidence="1">
    <location>
        <begin position="253"/>
        <end position="279"/>
    </location>
</feature>
<dbReference type="EMBL" id="PVNL01000073">
    <property type="protein sequence ID" value="PRQ06576.1"/>
    <property type="molecule type" value="Genomic_DNA"/>
</dbReference>
<name>A0A2S9YNB4_9BACT</name>
<feature type="compositionally biased region" description="Basic and acidic residues" evidence="1">
    <location>
        <begin position="264"/>
        <end position="279"/>
    </location>
</feature>
<dbReference type="AlphaFoldDB" id="A0A2S9YNB4"/>
<evidence type="ECO:0000313" key="3">
    <source>
        <dbReference type="Proteomes" id="UP000238823"/>
    </source>
</evidence>
<gene>
    <name evidence="2" type="ORF">ENSA7_37290</name>
</gene>
<evidence type="ECO:0000256" key="1">
    <source>
        <dbReference type="SAM" id="MobiDB-lite"/>
    </source>
</evidence>
<organism evidence="2 3">
    <name type="scientific">Enhygromyxa salina</name>
    <dbReference type="NCBI Taxonomy" id="215803"/>
    <lineage>
        <taxon>Bacteria</taxon>
        <taxon>Pseudomonadati</taxon>
        <taxon>Myxococcota</taxon>
        <taxon>Polyangia</taxon>
        <taxon>Nannocystales</taxon>
        <taxon>Nannocystaceae</taxon>
        <taxon>Enhygromyxa</taxon>
    </lineage>
</organism>
<comment type="caution">
    <text evidence="2">The sequence shown here is derived from an EMBL/GenBank/DDBJ whole genome shotgun (WGS) entry which is preliminary data.</text>
</comment>
<sequence>MNLDIRHVIDESGLRLDGAPADDAAAVADVIDEFLDRLETAKQRDERVLRSLNDIWDAPVTEEVKFYELVYDSDPAVPLDLDRRRRLLIAIDRVPSWDEQPELVDLVNVLEVSVDGELVFAPSLALAHACRQLSRAVGCLNFESSGRSGLLQVEAEQLARDLHFVVDERTHVELFRDAVGIESMDEAAFEANVRSAFPCLRWVDRVWRGLGKFKRPYTEHRGILVKHLSTLNDVAAQLFNELSATSPEQISAGLGAHGVNASDENGRTKSDKKASKDRTREFEGEDHVFWWHTKLLPDTDRIHFKWLRSNDDGPGTIVVGIFIDHCHLPG</sequence>
<dbReference type="OrthoDB" id="8482020at2"/>
<proteinExistence type="predicted"/>
<evidence type="ECO:0000313" key="2">
    <source>
        <dbReference type="EMBL" id="PRQ06576.1"/>
    </source>
</evidence>
<reference evidence="2 3" key="1">
    <citation type="submission" date="2018-03" db="EMBL/GenBank/DDBJ databases">
        <title>Draft Genome Sequences of the Obligatory Marine Myxobacteria Enhygromyxa salina SWB007.</title>
        <authorList>
            <person name="Poehlein A."/>
            <person name="Moghaddam J.A."/>
            <person name="Harms H."/>
            <person name="Alanjari M."/>
            <person name="Koenig G.M."/>
            <person name="Daniel R."/>
            <person name="Schaeberle T.F."/>
        </authorList>
    </citation>
    <scope>NUCLEOTIDE SEQUENCE [LARGE SCALE GENOMIC DNA]</scope>
    <source>
        <strain evidence="2 3">SWB007</strain>
    </source>
</reference>
<dbReference type="RefSeq" id="WP_106090704.1">
    <property type="nucleotide sequence ID" value="NZ_PVNL01000073.1"/>
</dbReference>
<accession>A0A2S9YNB4</accession>